<dbReference type="Proteomes" id="UP000271974">
    <property type="component" value="Unassembled WGS sequence"/>
</dbReference>
<evidence type="ECO:0000313" key="3">
    <source>
        <dbReference type="Proteomes" id="UP000271974"/>
    </source>
</evidence>
<dbReference type="OrthoDB" id="6145273at2759"/>
<protein>
    <submittedName>
        <fullName evidence="2">Uncharacterized protein</fullName>
    </submittedName>
</protein>
<proteinExistence type="predicted"/>
<feature type="compositionally biased region" description="Acidic residues" evidence="1">
    <location>
        <begin position="71"/>
        <end position="101"/>
    </location>
</feature>
<dbReference type="AlphaFoldDB" id="A0A3S0ZVQ1"/>
<name>A0A3S0ZVQ1_ELYCH</name>
<gene>
    <name evidence="2" type="ORF">EGW08_004324</name>
</gene>
<feature type="region of interest" description="Disordered" evidence="1">
    <location>
        <begin position="27"/>
        <end position="109"/>
    </location>
</feature>
<dbReference type="EMBL" id="RQTK01000097">
    <property type="protein sequence ID" value="RUS87908.1"/>
    <property type="molecule type" value="Genomic_DNA"/>
</dbReference>
<accession>A0A3S0ZVQ1</accession>
<reference evidence="2 3" key="1">
    <citation type="submission" date="2019-01" db="EMBL/GenBank/DDBJ databases">
        <title>A draft genome assembly of the solar-powered sea slug Elysia chlorotica.</title>
        <authorList>
            <person name="Cai H."/>
            <person name="Li Q."/>
            <person name="Fang X."/>
            <person name="Li J."/>
            <person name="Curtis N.E."/>
            <person name="Altenburger A."/>
            <person name="Shibata T."/>
            <person name="Feng M."/>
            <person name="Maeda T."/>
            <person name="Schwartz J.A."/>
            <person name="Shigenobu S."/>
            <person name="Lundholm N."/>
            <person name="Nishiyama T."/>
            <person name="Yang H."/>
            <person name="Hasebe M."/>
            <person name="Li S."/>
            <person name="Pierce S.K."/>
            <person name="Wang J."/>
        </authorList>
    </citation>
    <scope>NUCLEOTIDE SEQUENCE [LARGE SCALE GENOMIC DNA]</scope>
    <source>
        <strain evidence="2">EC2010</strain>
        <tissue evidence="2">Whole organism of an adult</tissue>
    </source>
</reference>
<keyword evidence="3" id="KW-1185">Reference proteome</keyword>
<organism evidence="2 3">
    <name type="scientific">Elysia chlorotica</name>
    <name type="common">Eastern emerald elysia</name>
    <name type="synonym">Sea slug</name>
    <dbReference type="NCBI Taxonomy" id="188477"/>
    <lineage>
        <taxon>Eukaryota</taxon>
        <taxon>Metazoa</taxon>
        <taxon>Spiralia</taxon>
        <taxon>Lophotrochozoa</taxon>
        <taxon>Mollusca</taxon>
        <taxon>Gastropoda</taxon>
        <taxon>Heterobranchia</taxon>
        <taxon>Euthyneura</taxon>
        <taxon>Panpulmonata</taxon>
        <taxon>Sacoglossa</taxon>
        <taxon>Placobranchoidea</taxon>
        <taxon>Plakobranchidae</taxon>
        <taxon>Elysia</taxon>
    </lineage>
</organism>
<feature type="compositionally biased region" description="Basic and acidic residues" evidence="1">
    <location>
        <begin position="57"/>
        <end position="70"/>
    </location>
</feature>
<evidence type="ECO:0000313" key="2">
    <source>
        <dbReference type="EMBL" id="RUS87908.1"/>
    </source>
</evidence>
<sequence length="199" mass="21755">MSINLVKTKVPSQTNVVQREFGLKDEIKSESPELDNVEEGDTHALIHENPFELSGIEQRRDKYGDIVKRDDDDDDDDGDDDDDDDDDDGDDDDDDSDDDDGNTPPPSCYQCGDASTPCSPLELLISTPSLCPPGTSYCMVDIVQTAGTREVRKSAPSLERLTMMQKVIVRTSLEPSSPLAVSVSSGSVFRHSAELSLKT</sequence>
<evidence type="ECO:0000256" key="1">
    <source>
        <dbReference type="SAM" id="MobiDB-lite"/>
    </source>
</evidence>
<feature type="compositionally biased region" description="Basic and acidic residues" evidence="1">
    <location>
        <begin position="40"/>
        <end position="50"/>
    </location>
</feature>
<comment type="caution">
    <text evidence="2">The sequence shown here is derived from an EMBL/GenBank/DDBJ whole genome shotgun (WGS) entry which is preliminary data.</text>
</comment>